<dbReference type="FunFam" id="2.60.40.10:FF:000032">
    <property type="entry name" value="palladin isoform X1"/>
    <property type="match status" value="1"/>
</dbReference>
<dbReference type="SUPFAM" id="SSF48726">
    <property type="entry name" value="Immunoglobulin"/>
    <property type="match status" value="5"/>
</dbReference>
<dbReference type="SMART" id="SM00060">
    <property type="entry name" value="FN3"/>
    <property type="match status" value="4"/>
</dbReference>
<evidence type="ECO:0000256" key="2">
    <source>
        <dbReference type="ARBA" id="ARBA00023157"/>
    </source>
</evidence>
<dbReference type="CDD" id="cd00063">
    <property type="entry name" value="FN3"/>
    <property type="match status" value="4"/>
</dbReference>
<dbReference type="Gene3D" id="2.60.40.10">
    <property type="entry name" value="Immunoglobulins"/>
    <property type="match status" value="10"/>
</dbReference>
<accession>A0A8U7NG77</accession>
<dbReference type="PRINTS" id="PR00014">
    <property type="entry name" value="FNTYPEIII"/>
</dbReference>
<evidence type="ECO:0000256" key="3">
    <source>
        <dbReference type="ARBA" id="ARBA00023319"/>
    </source>
</evidence>
<dbReference type="SMART" id="SM00409">
    <property type="entry name" value="IG"/>
    <property type="match status" value="5"/>
</dbReference>
<organism evidence="5 6">
    <name type="scientific">Corvus moneduloides</name>
    <name type="common">New Caledonian crow</name>
    <dbReference type="NCBI Taxonomy" id="1196302"/>
    <lineage>
        <taxon>Eukaryota</taxon>
        <taxon>Metazoa</taxon>
        <taxon>Chordata</taxon>
        <taxon>Craniata</taxon>
        <taxon>Vertebrata</taxon>
        <taxon>Euteleostomi</taxon>
        <taxon>Archelosauria</taxon>
        <taxon>Archosauria</taxon>
        <taxon>Dinosauria</taxon>
        <taxon>Saurischia</taxon>
        <taxon>Theropoda</taxon>
        <taxon>Coelurosauria</taxon>
        <taxon>Aves</taxon>
        <taxon>Neognathae</taxon>
        <taxon>Neoaves</taxon>
        <taxon>Telluraves</taxon>
        <taxon>Australaves</taxon>
        <taxon>Passeriformes</taxon>
        <taxon>Corvoidea</taxon>
        <taxon>Corvidae</taxon>
        <taxon>Corvus</taxon>
    </lineage>
</organism>
<dbReference type="OMA" id="EPDFWNG"/>
<dbReference type="PANTHER" id="PTHR13817:SF181">
    <property type="entry name" value="IMMUNOGLOBULIN-LIKE AND FIBRONECTIN TYPE III DOMAIN-CONTAINING PROTEIN 1"/>
    <property type="match status" value="1"/>
</dbReference>
<evidence type="ECO:0000313" key="6">
    <source>
        <dbReference type="Proteomes" id="UP000694553"/>
    </source>
</evidence>
<sequence length="2994" mass="286496">MKYGIVDFRGMLRKLQEIRKDTETEQDKFIHSLRNFEHIKVNKEGNATFSLEMELKSRNSKVYLLKDGERLWYGTGDEYRKHCLRRVGRRYRFTINDVQPEDAGVYQVRVEDIPIFSTELDAQAIPVRFRQPLSDVRCAEAGDAEFQCVLCTPCHEPLWLHKSHLLQASDKHQISVTPDGLTHKLIVRNAVPSDSGLYTLDAGQGSSSAWLLVEYAKGKRRQDEGEKIERETSEWLKETMADNERARKLRRQEQAGDEDHPSFSTSPGVEKTGWYRTGQGSSQGRGQGHSIDPDDGSQRFLGKEGLRKTHINGEMGSGQFSGAGLDGDSGANDGSTFGLKGLGGRSGLRAVHGMDAVSGRAGPGGAVGGAGEWNSVDGRGEGVLGAVNIDMDDGEGLGSQHDKDGNLGDASYRAGFGGAGRLGGGSSVPDGLDPDSTGVGASVGDLFSRTRPGTGAGGDAAGAGMAGRMRSHHGKDGHPTVGDKNGAGINREGQTGTPYGKDGLTPHASGQLGQAERSGSLYVPGGLPGGDRAIAGAGGNFTGEMEALYGPDGQALGAGAGGAGGAGVGGFGAPYGKDGLPAGAGGTGAWGLGSPYGKDGLPVGAGIGGAGTGGFGAPYGKDGLPVGVGSGGAGGTGGLGAPYGKDGLPAGAGSGGAGRAGGLGAPYGKDGLPVGTGTGGAGGAGGLGAPYGKDGLPVGVGTGGAGAAGGLGAPYGKDGLPVGVGTGGAGGAGGLGAPYGKDGLPAGAGSGGAGGAGGLGAPYGKDGLPVGAGAGGAGGFGEALYGPDGRPLGAGVGGTAGAGVFGSPYGKDGLPVGTGTGGAGGAGGLGAPYGKDGLPVGAGTGGAGGAGGLGAPYGKDGLPVGVGTGGAGGAGGLGAPYGKDGLPVGAGTGGAGGAGGLGAPYGKDGLPVGAGTGGAGGAGGLGAPYGKDGLPVGAGTGAAGGAGGLGAPYGKDGLPVGAGAGGAGGAGGLGAPYGKDGLPVGAGSGGAGGVGVFGSPYGKDGLPVGAGIGGAGGAGGLGAPYGKDGLPVGAGTGGAGGAGGLGAPYGKDGLQFGAGGAGEGGFGEPLYGPDGKQLGAGVGAAGAASARGLGAPYGKDGLPVGGGAGGAGGAGGLGAPYGKDGLPVGGGAGGAGGAGGLGAPYGKDGLPVGGGAGGAGGAGGLGAPYGKDGLPTGPVVGGATTGALGYPRGKDGLAAGLGVGGAAGGGFGGAASPYGMDGFPAGGADAGGLGAPYGKDGLPVAAGAGGAGGAGGPGTPYGKDGLPVGAGIGGAGGFGEALYDPDGRPHGAGVGGTAGAGAGGLGAPYGKDGLPVGTGTGGAGGAGGLGAPYGKDGLPVGAGIDGAGGAGGLGAPYGKDGLPVGAGTGGAGGAGGLGAPYGKDGLPVGAGAGGAGTGGFGAPYGKDGLPVGAGAGGAGAGGLGAPYGKDGLPVGAGAGGAGTGGFGAPYVKDGLPVGVGTGAAGGAGGLGAPYGKDGLPAGAGAGGAGGFGEALYGPDGRPLGAGVGGTTGAGAGVFGSPYGKDGLPVGTGTGGAGGAGGLGAPYGKDGLPVGVGTGGAGGAGGLGAPYGKDGLPVGVGTGAAGGAGGLGAPYGKDGLPVGAGGAGGAGGFGEPLYGPDGRPSGAGIGGAGAAGVGGLGSPYGKDGLPVGAGTGEAGAGGLGAPYGKDGLPAGAGAGGAGRAGGLGAPYGKDGLPAGAGAGGAGGFGEALYGPDGRPLGAGVGGTTGAGAGVFGAPYGKDGLPVGTGTGGAGGAGGLGAPYGKDGLPVGAGAGGAGGAGGLGAPYGKDGLPVGAGIGGAGGAGGLGAPYGKDGLPVGAGSGGAGGAGGLGAPYGKDGLPVGAGAGGSGGVGGPGSPYGKDGLPAGTGIGGAGGAGGLGAPYGKDGLPVGAGGAGGAGGFGEPLYGPDGRPSGAGVGGAGVAGVGGLGSPYGKDGLPAGAGGGGAGGAGVLYGKDGFPAGAVAGAAHFPPGGEEAMGSGRGRDATLSRALGYAGGGGGEGFSGEGSALWGAGSLYGKDRGSAVARADASGIGRLGGDEQDSVRGKGGVGGAGGPDGEYGLDARLGRSLGGETGKGTASDVRGPGNKGSADDRGSLSGPGGARGEGRDFGQLGSLDGTNSAFGGAGSKSHDRSVDGSSSGGFGQGPLSYGQMSGPFGGPPSANQRKQEPDLDLKANDSLNNTESTGQRKRSALDDLKVPRCYLNKQLATMRVLKGDPAELSCTVSRDNVTGTWFKDGLKLTSMDGVIFERKGLVHKLIINKAEDIHAGKYRFEGGDVKTEASIFVEDPPQVDKVLLKNLTSVPMVAKAGEGLKLRIPFEGRGPIRATWLKDRMELGDDTRIRVDKTDTCTTLSISSCDRRDCGDYKVRLKNDSGVLEINLKLVVIDKPQPPAGPIKIVESSASNITIQWKPPKDDGGKPVQRYLVERQQMGRNNWETLGETPRSCTSFTTSKVEEEMSYYFRVRAMNAEGVSDALESGEVKAAGKASPGAPDPPKIISASRDTITISWKAPRKTGTSQIMGYIVQKRKKGTVTWLPVTSVPVKDKKLKVTGLKEGVQYEFRVAAVNAAGTGQPSDPSEPSFARDPTKSPGQVQDLKVSSSDSTSVTLTWNKPEVQDGNDVKGYEVEKRPCNSLSWTKCFTLPAESTSCRVQGLRAGEKLFLRVRALSDSGPGEASELEACAGAAAPAVSPRLLIDDTVKRFLVIKAGNPIRVKIPFEGSPEPVVTWLKDGLPLPSRAAVNTEDGSTQLLLRAAELSDSGTYTVELGNGLGKRETFSFQVQITDIPQPPGAIRLEENVPNTVTVTWDPSASEKWEKNLYYTVLKRESQKGLWHVLGDLIYNNKFTFTTVVPGRDYYFRVVAKNDLGASDPSETVKPWRIWKTKAEFRVKAPKYRGVNQNEPPRFLVPLKPHVVVTGSECHMSCAVGGHPPPKITWYKDSRDLSGDPNYFCTNDFGVCSLVVLGATKQDEGEYMVEASNEAGRAFSKAFLAIKDSSL</sequence>
<dbReference type="PROSITE" id="PS50853">
    <property type="entry name" value="FN3"/>
    <property type="match status" value="4"/>
</dbReference>
<dbReference type="FunFam" id="2.60.40.10:FF:001401">
    <property type="entry name" value="immunoglobulin-like and fibronectin type III domain-containing protein 1"/>
    <property type="match status" value="1"/>
</dbReference>
<dbReference type="InterPro" id="IPR050964">
    <property type="entry name" value="Striated_Muscle_Regulatory"/>
</dbReference>
<gene>
    <name evidence="5" type="primary">IGFN1</name>
</gene>
<proteinExistence type="predicted"/>
<dbReference type="FunFam" id="2.60.40.10:FF:001097">
    <property type="entry name" value="Immunoglobulin-like and fibronectin type III domain-containing protein 1"/>
    <property type="match status" value="1"/>
</dbReference>
<evidence type="ECO:0000256" key="1">
    <source>
        <dbReference type="ARBA" id="ARBA00022737"/>
    </source>
</evidence>
<feature type="compositionally biased region" description="Basic and acidic residues" evidence="4">
    <location>
        <begin position="2164"/>
        <end position="2174"/>
    </location>
</feature>
<dbReference type="GO" id="GO:0031430">
    <property type="term" value="C:M band"/>
    <property type="evidence" value="ECO:0007669"/>
    <property type="project" value="TreeGrafter"/>
</dbReference>
<dbReference type="FunFam" id="2.60.40.10:FF:000031">
    <property type="entry name" value="Myosin-binding protein C, slow type"/>
    <property type="match status" value="1"/>
</dbReference>
<dbReference type="InterPro" id="IPR036179">
    <property type="entry name" value="Ig-like_dom_sf"/>
</dbReference>
<feature type="compositionally biased region" description="Basic and acidic residues" evidence="4">
    <location>
        <begin position="221"/>
        <end position="261"/>
    </location>
</feature>
<dbReference type="Ensembl" id="ENSCMUT00000030149.1">
    <property type="protein sequence ID" value="ENSCMUP00000033795.1"/>
    <property type="gene ID" value="ENSCMUG00000015537.2"/>
</dbReference>
<dbReference type="PROSITE" id="PS50835">
    <property type="entry name" value="IG_LIKE"/>
    <property type="match status" value="3"/>
</dbReference>
<keyword evidence="6" id="KW-1185">Reference proteome</keyword>
<dbReference type="Proteomes" id="UP000694553">
    <property type="component" value="Unassembled WGS sequence"/>
</dbReference>
<dbReference type="PANTHER" id="PTHR13817">
    <property type="entry name" value="TITIN"/>
    <property type="match status" value="1"/>
</dbReference>
<dbReference type="SUPFAM" id="SSF49265">
    <property type="entry name" value="Fibronectin type III"/>
    <property type="match status" value="2"/>
</dbReference>
<feature type="region of interest" description="Disordered" evidence="4">
    <location>
        <begin position="423"/>
        <end position="520"/>
    </location>
</feature>
<feature type="compositionally biased region" description="Gly residues" evidence="4">
    <location>
        <begin position="454"/>
        <end position="465"/>
    </location>
</feature>
<reference evidence="5" key="3">
    <citation type="submission" date="2025-09" db="UniProtKB">
        <authorList>
            <consortium name="Ensembl"/>
        </authorList>
    </citation>
    <scope>IDENTIFICATION</scope>
</reference>
<dbReference type="SMART" id="SM00408">
    <property type="entry name" value="IGc2"/>
    <property type="match status" value="2"/>
</dbReference>
<dbReference type="GO" id="GO:0045214">
    <property type="term" value="P:sarcomere organization"/>
    <property type="evidence" value="ECO:0007669"/>
    <property type="project" value="TreeGrafter"/>
</dbReference>
<feature type="region of interest" description="Disordered" evidence="4">
    <location>
        <begin position="2567"/>
        <end position="2616"/>
    </location>
</feature>
<dbReference type="InterPro" id="IPR007110">
    <property type="entry name" value="Ig-like_dom"/>
</dbReference>
<feature type="region of interest" description="Disordered" evidence="4">
    <location>
        <begin position="2031"/>
        <end position="2190"/>
    </location>
</feature>
<keyword evidence="2" id="KW-1015">Disulfide bond</keyword>
<dbReference type="FunFam" id="2.60.40.10:FF:002294">
    <property type="entry name" value="Immunoglobulin-like and fibronectin type III domain-containing 1, tandem duplicate 3"/>
    <property type="match status" value="1"/>
</dbReference>
<reference evidence="6" key="1">
    <citation type="submission" date="2019-10" db="EMBL/GenBank/DDBJ databases">
        <title>Corvus moneduloides (New Caledonian crow) genome, bCorMon1, primary haplotype.</title>
        <authorList>
            <person name="Rutz C."/>
            <person name="Fungtammasan C."/>
            <person name="Mountcastle J."/>
            <person name="Formenti G."/>
            <person name="Chow W."/>
            <person name="Howe K."/>
            <person name="Steele M.P."/>
            <person name="Fernandes J."/>
            <person name="Gilbert M.T.P."/>
            <person name="Fedrigo O."/>
            <person name="Jarvis E.D."/>
            <person name="Gemmell N."/>
        </authorList>
    </citation>
    <scope>NUCLEOTIDE SEQUENCE [LARGE SCALE GENOMIC DNA]</scope>
</reference>
<reference evidence="5" key="2">
    <citation type="submission" date="2025-08" db="UniProtKB">
        <authorList>
            <consortium name="Ensembl"/>
        </authorList>
    </citation>
    <scope>IDENTIFICATION</scope>
</reference>
<dbReference type="InterPro" id="IPR013783">
    <property type="entry name" value="Ig-like_fold"/>
</dbReference>
<dbReference type="Pfam" id="PF00041">
    <property type="entry name" value="fn3"/>
    <property type="match status" value="4"/>
</dbReference>
<feature type="region of interest" description="Disordered" evidence="4">
    <location>
        <begin position="221"/>
        <end position="301"/>
    </location>
</feature>
<keyword evidence="3" id="KW-0393">Immunoglobulin domain</keyword>
<evidence type="ECO:0000313" key="5">
    <source>
        <dbReference type="Ensembl" id="ENSCMUP00000033795.1"/>
    </source>
</evidence>
<name>A0A8U7NG77_CORMO</name>
<dbReference type="Pfam" id="PF07679">
    <property type="entry name" value="I-set"/>
    <property type="match status" value="3"/>
</dbReference>
<dbReference type="FunFam" id="2.60.40.10:FF:001232">
    <property type="entry name" value="Immunoglobulin-like and fibronectin type III domain-containing 1"/>
    <property type="match status" value="1"/>
</dbReference>
<feature type="compositionally biased region" description="Gly residues" evidence="4">
    <location>
        <begin position="2044"/>
        <end position="2056"/>
    </location>
</feature>
<keyword evidence="1" id="KW-0677">Repeat</keyword>
<dbReference type="InterPro" id="IPR003961">
    <property type="entry name" value="FN3_dom"/>
</dbReference>
<protein>
    <submittedName>
        <fullName evidence="5">Immunoglobulin like and fibronectin type III domain containing 1</fullName>
    </submittedName>
</protein>
<dbReference type="InterPro" id="IPR036116">
    <property type="entry name" value="FN3_sf"/>
</dbReference>
<dbReference type="InterPro" id="IPR003598">
    <property type="entry name" value="Ig_sub2"/>
</dbReference>
<evidence type="ECO:0000256" key="4">
    <source>
        <dbReference type="SAM" id="MobiDB-lite"/>
    </source>
</evidence>
<dbReference type="InterPro" id="IPR003599">
    <property type="entry name" value="Ig_sub"/>
</dbReference>
<feature type="compositionally biased region" description="Low complexity" evidence="4">
    <location>
        <begin position="2593"/>
        <end position="2606"/>
    </location>
</feature>
<dbReference type="InterPro" id="IPR013098">
    <property type="entry name" value="Ig_I-set"/>
</dbReference>